<dbReference type="KEGG" id="scu:SCE1572_38530"/>
<dbReference type="AlphaFoldDB" id="S4YAP7"/>
<organism evidence="1">
    <name type="scientific">Sorangium cellulosum So0157-2</name>
    <dbReference type="NCBI Taxonomy" id="1254432"/>
    <lineage>
        <taxon>Bacteria</taxon>
        <taxon>Pseudomonadati</taxon>
        <taxon>Myxococcota</taxon>
        <taxon>Polyangia</taxon>
        <taxon>Polyangiales</taxon>
        <taxon>Polyangiaceae</taxon>
        <taxon>Sorangium</taxon>
    </lineage>
</organism>
<protein>
    <submittedName>
        <fullName evidence="1">Uncharacterized protein</fullName>
    </submittedName>
</protein>
<dbReference type="STRING" id="1254432.SCE1572_38530"/>
<dbReference type="EMBL" id="CP003969">
    <property type="protein sequence ID" value="AGP39878.1"/>
    <property type="molecule type" value="Genomic_DNA"/>
</dbReference>
<accession>S4YAP7</accession>
<proteinExistence type="predicted"/>
<dbReference type="Proteomes" id="UP000014803">
    <property type="component" value="Chromosome"/>
</dbReference>
<name>S4YAP7_SORCE</name>
<gene>
    <name evidence="1" type="ORF">SCE1572_38530</name>
</gene>
<dbReference type="HOGENOM" id="CLU_3358545_0_0_7"/>
<reference evidence="1" key="1">
    <citation type="journal article" date="2013" name="Sci. Rep.">
        <title>Extraordinary expansion of a Sorangium cellulosum genome from an alkaline milieu.</title>
        <authorList>
            <person name="Han K."/>
            <person name="Li Z.F."/>
            <person name="Peng R."/>
            <person name="Zhu L.P."/>
            <person name="Zhou T."/>
            <person name="Wang L.G."/>
            <person name="Li S.G."/>
            <person name="Zhang X.B."/>
            <person name="Hu W."/>
            <person name="Wu Z.H."/>
            <person name="Qin N."/>
            <person name="Li Y.Z."/>
        </authorList>
    </citation>
    <scope>NUCLEOTIDE SEQUENCE [LARGE SCALE GENOMIC DNA]</scope>
    <source>
        <strain evidence="1">So0157-2</strain>
    </source>
</reference>
<evidence type="ECO:0000313" key="1">
    <source>
        <dbReference type="EMBL" id="AGP39878.1"/>
    </source>
</evidence>
<sequence>MPVPATCTVTATEPPCSIWRGCTVALSVNWPTSPRT</sequence>